<dbReference type="CDD" id="cd04301">
    <property type="entry name" value="NAT_SF"/>
    <property type="match status" value="1"/>
</dbReference>
<protein>
    <submittedName>
        <fullName evidence="3">N-acetyltransferase</fullName>
    </submittedName>
</protein>
<dbReference type="Proteomes" id="UP000273778">
    <property type="component" value="Chromosome"/>
</dbReference>
<dbReference type="SUPFAM" id="SSF55729">
    <property type="entry name" value="Acyl-CoA N-acyltransferases (Nat)"/>
    <property type="match status" value="1"/>
</dbReference>
<evidence type="ECO:0000313" key="2">
    <source>
        <dbReference type="EMBL" id="AZG35012.1"/>
    </source>
</evidence>
<dbReference type="AlphaFoldDB" id="A0A3N4EG22"/>
<reference evidence="5" key="2">
    <citation type="submission" date="2018-11" db="EMBL/GenBank/DDBJ databases">
        <title>Shewanella sp. R106.</title>
        <authorList>
            <person name="Hwang Y.J."/>
            <person name="Hwang C.Y."/>
        </authorList>
    </citation>
    <scope>NUCLEOTIDE SEQUENCE [LARGE SCALE GENOMIC DNA]</scope>
    <source>
        <strain evidence="5">R106</strain>
    </source>
</reference>
<feature type="domain" description="N-acetyltransferase" evidence="1">
    <location>
        <begin position="55"/>
        <end position="190"/>
    </location>
</feature>
<name>A0A3N4EG22_9GAMM</name>
<evidence type="ECO:0000259" key="1">
    <source>
        <dbReference type="PROSITE" id="PS51186"/>
    </source>
</evidence>
<evidence type="ECO:0000313" key="3">
    <source>
        <dbReference type="EMBL" id="RPA33190.1"/>
    </source>
</evidence>
<dbReference type="Pfam" id="PF00583">
    <property type="entry name" value="Acetyltransf_1"/>
    <property type="match status" value="1"/>
</dbReference>
<sequence>MAHVMYHPTWLDTKITANHQPSVATKSIAVNPRATNPTATNPTAIELTAIKHCASKLSAIKAWSALKLFYRQHMPYARLAQKEAVAVIHHLHSSGTDSTDLNQQTIVAAIRIKPIGQYQLISGLLVHPHYRGQQLSSQLLQFIAPKLTSRHCFLFAHPWLIGLYQRQHFMVIDPSAFARLPAEIMQLYHRYHSEQRPLVIMQLHDAEVTAP</sequence>
<keyword evidence="4" id="KW-1185">Reference proteome</keyword>
<dbReference type="EMBL" id="RKKB01000002">
    <property type="protein sequence ID" value="RPA33190.1"/>
    <property type="molecule type" value="Genomic_DNA"/>
</dbReference>
<dbReference type="Proteomes" id="UP000278855">
    <property type="component" value="Unassembled WGS sequence"/>
</dbReference>
<dbReference type="OrthoDB" id="7845888at2"/>
<accession>A0A3N4EG22</accession>
<dbReference type="InterPro" id="IPR000182">
    <property type="entry name" value="GNAT_dom"/>
</dbReference>
<keyword evidence="3" id="KW-0808">Transferase</keyword>
<dbReference type="GO" id="GO:0016747">
    <property type="term" value="F:acyltransferase activity, transferring groups other than amino-acyl groups"/>
    <property type="evidence" value="ECO:0007669"/>
    <property type="project" value="InterPro"/>
</dbReference>
<reference evidence="2 4" key="1">
    <citation type="submission" date="2018-11" db="EMBL/GenBank/DDBJ databases">
        <title>Shewanella sp. M2.</title>
        <authorList>
            <person name="Hwang Y.J."/>
            <person name="Hwang C.Y."/>
        </authorList>
    </citation>
    <scope>NUCLEOTIDE SEQUENCE [LARGE SCALE GENOMIC DNA]</scope>
    <source>
        <strain evidence="2 4">M2</strain>
    </source>
</reference>
<dbReference type="KEGG" id="spsr:EGC80_08785"/>
<reference evidence="3" key="3">
    <citation type="submission" date="2018-11" db="EMBL/GenBank/DDBJ databases">
        <authorList>
            <person name="Hwang Y.J."/>
            <person name="Hwang C.Y."/>
        </authorList>
    </citation>
    <scope>NUCLEOTIDE SEQUENCE</scope>
    <source>
        <strain evidence="3">R106</strain>
    </source>
</reference>
<gene>
    <name evidence="3" type="ORF">EGC77_07555</name>
    <name evidence="2" type="ORF">EGC80_08785</name>
</gene>
<dbReference type="InterPro" id="IPR016181">
    <property type="entry name" value="Acyl_CoA_acyltransferase"/>
</dbReference>
<dbReference type="Gene3D" id="3.40.630.30">
    <property type="match status" value="1"/>
</dbReference>
<dbReference type="PROSITE" id="PS51186">
    <property type="entry name" value="GNAT"/>
    <property type="match status" value="1"/>
</dbReference>
<dbReference type="EMBL" id="CP034073">
    <property type="protein sequence ID" value="AZG35012.1"/>
    <property type="molecule type" value="Genomic_DNA"/>
</dbReference>
<evidence type="ECO:0000313" key="5">
    <source>
        <dbReference type="Proteomes" id="UP000278855"/>
    </source>
</evidence>
<organism evidence="3 5">
    <name type="scientific">Shewanella psychromarinicola</name>
    <dbReference type="NCBI Taxonomy" id="2487742"/>
    <lineage>
        <taxon>Bacteria</taxon>
        <taxon>Pseudomonadati</taxon>
        <taxon>Pseudomonadota</taxon>
        <taxon>Gammaproteobacteria</taxon>
        <taxon>Alteromonadales</taxon>
        <taxon>Shewanellaceae</taxon>
        <taxon>Shewanella</taxon>
    </lineage>
</organism>
<proteinExistence type="predicted"/>
<evidence type="ECO:0000313" key="4">
    <source>
        <dbReference type="Proteomes" id="UP000273778"/>
    </source>
</evidence>